<comment type="caution">
    <text evidence="3">The sequence shown here is derived from an EMBL/GenBank/DDBJ whole genome shotgun (WGS) entry which is preliminary data.</text>
</comment>
<dbReference type="PROSITE" id="PS50853">
    <property type="entry name" value="FN3"/>
    <property type="match status" value="1"/>
</dbReference>
<dbReference type="SUPFAM" id="SSF49265">
    <property type="entry name" value="Fibronectin type III"/>
    <property type="match status" value="1"/>
</dbReference>
<dbReference type="OrthoDB" id="1236981at2"/>
<dbReference type="Pfam" id="PF13585">
    <property type="entry name" value="CHU_C"/>
    <property type="match status" value="1"/>
</dbReference>
<dbReference type="RefSeq" id="WP_146858773.1">
    <property type="nucleotide sequence ID" value="NZ_BKAU01000001.1"/>
</dbReference>
<keyword evidence="4" id="KW-1185">Reference proteome</keyword>
<dbReference type="CDD" id="cd00063">
    <property type="entry name" value="FN3"/>
    <property type="match status" value="1"/>
</dbReference>
<dbReference type="InterPro" id="IPR003961">
    <property type="entry name" value="FN3_dom"/>
</dbReference>
<feature type="domain" description="Fibronectin type-III" evidence="2">
    <location>
        <begin position="2911"/>
        <end position="3001"/>
    </location>
</feature>
<evidence type="ECO:0000259" key="2">
    <source>
        <dbReference type="PROSITE" id="PS50853"/>
    </source>
</evidence>
<feature type="chain" id="PRO_5021901935" description="Fibronectin type-III domain-containing protein" evidence="1">
    <location>
        <begin position="33"/>
        <end position="3092"/>
    </location>
</feature>
<dbReference type="InterPro" id="IPR003599">
    <property type="entry name" value="Ig_sub"/>
</dbReference>
<gene>
    <name evidence="3" type="ORF">CCY01nite_12010</name>
</gene>
<organism evidence="3 4">
    <name type="scientific">Chitinophaga cymbidii</name>
    <dbReference type="NCBI Taxonomy" id="1096750"/>
    <lineage>
        <taxon>Bacteria</taxon>
        <taxon>Pseudomonadati</taxon>
        <taxon>Bacteroidota</taxon>
        <taxon>Chitinophagia</taxon>
        <taxon>Chitinophagales</taxon>
        <taxon>Chitinophagaceae</taxon>
        <taxon>Chitinophaga</taxon>
    </lineage>
</organism>
<feature type="signal peptide" evidence="1">
    <location>
        <begin position="1"/>
        <end position="32"/>
    </location>
</feature>
<dbReference type="SMART" id="SM00409">
    <property type="entry name" value="IG"/>
    <property type="match status" value="11"/>
</dbReference>
<dbReference type="InterPro" id="IPR013783">
    <property type="entry name" value="Ig-like_fold"/>
</dbReference>
<accession>A0A512RGW2</accession>
<dbReference type="Gene3D" id="2.60.40.10">
    <property type="entry name" value="Immunoglobulins"/>
    <property type="match status" value="1"/>
</dbReference>
<dbReference type="NCBIfam" id="TIGR04131">
    <property type="entry name" value="Bac_Flav_CTERM"/>
    <property type="match status" value="1"/>
</dbReference>
<dbReference type="Proteomes" id="UP000321436">
    <property type="component" value="Unassembled WGS sequence"/>
</dbReference>
<dbReference type="SMART" id="SM00060">
    <property type="entry name" value="FN3"/>
    <property type="match status" value="1"/>
</dbReference>
<dbReference type="EMBL" id="BKAU01000001">
    <property type="protein sequence ID" value="GEP94941.1"/>
    <property type="molecule type" value="Genomic_DNA"/>
</dbReference>
<evidence type="ECO:0000313" key="3">
    <source>
        <dbReference type="EMBL" id="GEP94941.1"/>
    </source>
</evidence>
<sequence length="3092" mass="316369">MSLNVTPKSVLRAFIMLIVALLPAGPAAEAFAASHMQYWWYPGEHTEAPAAADWYGQSPLLTKKTLVTYTATRSFFAAGPIFSTGTSHTNIIPLCLGCAVDTAGASHDGNIATAARVRIGLGVLGRAGQRIVFPGTYEAGDSIVLDFEVPGAALSLEVLGGIRVQTFNGSAPAAVTSVNLNSQLVRLQLLGLGGSTKRRAIIPATGTFDRVEITFDASLNLLSGLNIYEVTAVVPVTVTPSANPVISPAGSAASLTASHRLGATTYNWYDAPSGGNLLGSSSTFTTPVLNRGVHQYWVEATTPDGKTSFIRTAVNVDVGGGPGPLWTYGDQQESPLINGVCVGCTVTDPENAVDANPNTASQLNTLVGALGGVSQLIHFPGTYEAGDSIAVDLELPDQLIGAQLLGGITLQSYNGNTPNGDPIALDSSLVRLELLGVSTGNTGRFRVTIPVNSTFDGVSIGTSAVLAGLSGLRIYEAAAFMPVTVTPPASTVPSGGTATMEASVRAPGATFTWYDAPIGGTPLATTAGFTTPPMTRSKTYYAEAATPDGLTSFHRTAAKVTVSGGPGPLWTYGDQQQSPVIGGICVGCLVQNPELAVDADTTTASQAIMTVGALGSVGQLVKFPGTYQAGDSISFVLGVPNQLLSAQLLSGIRVQTYNGATPNGDAITLDNDLINLQALGLDVTGTVGKFRVTIPVNSTFDGAQVDLTGVVAGLSSLNIYEAAAFIPVTVTPEDVSVPFGSDTTLTASIRLPDATFNWYDAPTGGNLLHTGPTFNTPVLVQDQVYYVEAATPDGLTSYVRTAVEVNVTVGPGSPDLSCGRAVTQSGQAFGLCLLCAIADSSLAVDDNPQTASRLHVPVGLLGAGVMQRLAFGQESSAGDSLRIVVGSTTGLLDLSLLSNVTIRPRNNGVENTADVRALNSGLLNLQLLNGGSRAVISYVPSQVFDEAEIRIAGVATAVTQINVYYAQQITPMAGVAADTVNVCSGQDATLTATSPAGATFRWYDAPSGGNLLFTGSAFVLDSVTANATYYVEAASATTTCASEVRKPVFVKVGLASISLTATSVTIPQGGTATFNVNTPDTALTYRWYTAPTGGTLVFTGPSFTTPPLNATTTYYVEASTSTGCATPQRVAAVANVVITDPDAPCDIATTQISNANGLCIGCYVDNQGSAVDGSTETFSSLHAILGLLGGYVQQTLIFPSPSDAGDSIRLGLSFPASLADVALLGSVEIATYNGTTYNNDRTALNAALLHLQLLPGNQQALVTFAPSAVFDRVEVRLNSGLAQALNAVNINYAQRLIPAPVVQPDTVSTCIGGTAALSVTPAANTTYRWYSQPTGGTLLFTGPEFVSGPLTTDTAFYVEAAKTSTGCANPVRAKAVVTITSAPAAPTLESTSVTTCGGSTATLRATAPAGATFRWYSQQTGGTVLFTGAEFITPMLDSSVVYYAETVSSGGCASDTRTAVQVSVSAQPGTPDVTPQNATICAGSTATLTAASATPGVTFNWYASAALDSIVFTGPSFTTPALTASTTYYVVAANGQCISATPRTVTIQVNDVPIQPTVTINPAGGTVEYGQTATLTAASATPGAIYRWYLDSAGGTPVFTGNPFITPALANTTRYYVEAASASGCASGRTAVTVNVDRDFNPGCDFANSQTSNVNGLCVGCTVNLGDNAVDNDTTNFATITQVLSLLGADITQTLNFGSPAAAGDTVKLRLSFPTGLADLSVLSAIQITSYNGATSNNDTQTLDATGLRLVVLGGTNQRAVLFAPGGIYDRIEIRVRGGLASALVNLNVHYANRILSSPVITPDNIRICAGSQATLTAVASDSATVRWYTAPTGGTPIFTGKVFTTPVLTSNTTYYAESFRASTNCVNPVRTPVTVQVQEVPDLPVVQKGDTSICTGGSAILMARALDSSHSIRWFGSATGGTPLSLDSIFITGALTATTTFYAEAYNGTCGSVTRVPVTVTVAAAPPDPVLEANNLTVCSGTSATLRVTSSTTGITIRWYTVQSGGTPVFEGATFATPALTGTTIYYVEAVNAGGGCTNGGGRIAATVTVNATPAVPVLADSITVICNGQPATLSVRNPVTGVTYNWYDAATGGTLLSSGATFATPALTDTATYFVEAVGAGNCASSSRATARVSVQTALNPPTVESANVTVCSGAPATLRVQNPLGGITYEWYDAPGGNKLFTGPAFVTGPIVSATSYYVYAVSAGGCSSATPTQVSVQVSVAPGLPVITGSTTACAGDSISLSIQNPQTGLTYTWFSAQSGGTQLAQGTSFKPAGVTATTTYYVEASSGTCTSTGRTSVTVTVNPVPPVVTVDAATKTICTGGTATLSVQSPQPGITYRWYDAATGGTVLSSQPDFVTPVLTANKDYYVAAINSSNCSSPSRTKVSVVVTAGPAAPAVESANVAVCTGAQATLRIQNPQSGLTYDWYDAPGGNKLFSGATFRTGAITTATDFYVVAVSAGGCSSATPTKVSVTVTTPPALPVVTGSTTVCAGSAISLSVQNPLPGVTYTWFSAQTGGTQLAQGTTFAPTGVTATITYYVQASSGACTSAGRTSVTVTVNPAPAAPAVDAATKTICSGGTATLSVQSPQPGITYRWYDAATGGTVLSSQPDFVTPALTANKDYYVQAVNGSNCSSATRTKVSVVITAGPAVPVTPGEVTVCRGNRATASIQSPNAGIEYRWYDAPTGGTLLFTGSTYTSNPVSARDTLYVESAVQGGSCISSSRARVILIPADAPATPVLINGGAITVCSGSTATFTVQNPVPGVTYRWYDAPVNGNLLQGSTSASYTTGTLTTNITVYVEAVIGSGCVSGTRATATATVGNVPVAPTVTADALQVCKDSSATLRATSTQSGVIFSWYTSATGGASIFTGPVFETPGITATTIYYVAAGYNGGCMSATRTPVTISILEPLAAPRVTEASRTATSVTFQWDAIQGAIGYRVSTDGGTTFTQPSSGLTGTTHTVTGLQPNQTVTLQVMAIGATPCANSAWFLGGGGTDNPAGNTVFVPNAFTPNNDGVNDVLFVYGTTIASMELRIFNQWGQMVFESKDKGRGWDGTMSGTKQPIGVYTYVLKAVLQDGTIVQKRGTITIVR</sequence>
<dbReference type="InterPro" id="IPR026341">
    <property type="entry name" value="T9SS_type_B"/>
</dbReference>
<dbReference type="Pfam" id="PF19081">
    <property type="entry name" value="Ig_7"/>
    <property type="match status" value="22"/>
</dbReference>
<proteinExistence type="predicted"/>
<evidence type="ECO:0000256" key="1">
    <source>
        <dbReference type="SAM" id="SignalP"/>
    </source>
</evidence>
<protein>
    <recommendedName>
        <fullName evidence="2">Fibronectin type-III domain-containing protein</fullName>
    </recommendedName>
</protein>
<reference evidence="3 4" key="1">
    <citation type="submission" date="2019-07" db="EMBL/GenBank/DDBJ databases">
        <title>Whole genome shotgun sequence of Chitinophaga cymbidii NBRC 109752.</title>
        <authorList>
            <person name="Hosoyama A."/>
            <person name="Uohara A."/>
            <person name="Ohji S."/>
            <person name="Ichikawa N."/>
        </authorList>
    </citation>
    <scope>NUCLEOTIDE SEQUENCE [LARGE SCALE GENOMIC DNA]</scope>
    <source>
        <strain evidence="3 4">NBRC 109752</strain>
    </source>
</reference>
<keyword evidence="1" id="KW-0732">Signal</keyword>
<dbReference type="InterPro" id="IPR036116">
    <property type="entry name" value="FN3_sf"/>
</dbReference>
<dbReference type="InterPro" id="IPR044023">
    <property type="entry name" value="Ig_7"/>
</dbReference>
<evidence type="ECO:0000313" key="4">
    <source>
        <dbReference type="Proteomes" id="UP000321436"/>
    </source>
</evidence>
<name>A0A512RGW2_9BACT</name>